<dbReference type="GO" id="GO:0098794">
    <property type="term" value="C:postsynapse"/>
    <property type="evidence" value="ECO:0007669"/>
    <property type="project" value="GOC"/>
</dbReference>
<feature type="domain" description="Neurotransmitter-gated ion-channel ligand-binding" evidence="12">
    <location>
        <begin position="60"/>
        <end position="262"/>
    </location>
</feature>
<dbReference type="SUPFAM" id="SSF63712">
    <property type="entry name" value="Nicotinic receptor ligand binding domain-like"/>
    <property type="match status" value="1"/>
</dbReference>
<feature type="transmembrane region" description="Helical" evidence="11">
    <location>
        <begin position="299"/>
        <end position="318"/>
    </location>
</feature>
<feature type="transmembrane region" description="Helical" evidence="11">
    <location>
        <begin position="264"/>
        <end position="287"/>
    </location>
</feature>
<dbReference type="NCBIfam" id="TIGR00860">
    <property type="entry name" value="LIC"/>
    <property type="match status" value="1"/>
</dbReference>
<dbReference type="InterPro" id="IPR036719">
    <property type="entry name" value="Neuro-gated_channel_TM_sf"/>
</dbReference>
<reference evidence="16" key="1">
    <citation type="submission" date="2012-12" db="EMBL/GenBank/DDBJ databases">
        <authorList>
            <person name="Hellsten U."/>
            <person name="Grimwood J."/>
            <person name="Chapman J.A."/>
            <person name="Shapiro H."/>
            <person name="Aerts A."/>
            <person name="Otillar R.P."/>
            <person name="Terry A.Y."/>
            <person name="Boore J.L."/>
            <person name="Simakov O."/>
            <person name="Marletaz F."/>
            <person name="Cho S.-J."/>
            <person name="Edsinger-Gonzales E."/>
            <person name="Havlak P."/>
            <person name="Kuo D.-H."/>
            <person name="Larsson T."/>
            <person name="Lv J."/>
            <person name="Arendt D."/>
            <person name="Savage R."/>
            <person name="Osoegawa K."/>
            <person name="de Jong P."/>
            <person name="Lindberg D.R."/>
            <person name="Seaver E.C."/>
            <person name="Weisblat D.A."/>
            <person name="Putnam N.H."/>
            <person name="Grigoriev I.V."/>
            <person name="Rokhsar D.S."/>
        </authorList>
    </citation>
    <scope>NUCLEOTIDE SEQUENCE</scope>
</reference>
<dbReference type="PRINTS" id="PR00253">
    <property type="entry name" value="GABAARECEPTR"/>
</dbReference>
<dbReference type="eggNOG" id="KOG3644">
    <property type="taxonomic scope" value="Eukaryota"/>
</dbReference>
<evidence type="ECO:0000313" key="14">
    <source>
        <dbReference type="EMBL" id="ESO10352.1"/>
    </source>
</evidence>
<evidence type="ECO:0000256" key="3">
    <source>
        <dbReference type="ARBA" id="ARBA00022448"/>
    </source>
</evidence>
<evidence type="ECO:0000256" key="10">
    <source>
        <dbReference type="ARBA" id="ARBA00023303"/>
    </source>
</evidence>
<comment type="subcellular location">
    <subcellularLocation>
        <location evidence="2">Cell membrane</location>
    </subcellularLocation>
    <subcellularLocation>
        <location evidence="1">Membrane</location>
        <topology evidence="1">Multi-pass membrane protein</topology>
    </subcellularLocation>
</comment>
<dbReference type="GO" id="GO:0004888">
    <property type="term" value="F:transmembrane signaling receptor activity"/>
    <property type="evidence" value="ECO:0007669"/>
    <property type="project" value="InterPro"/>
</dbReference>
<dbReference type="RefSeq" id="XP_009011559.1">
    <property type="nucleotide sequence ID" value="XM_009013311.1"/>
</dbReference>
<evidence type="ECO:0000256" key="5">
    <source>
        <dbReference type="ARBA" id="ARBA00022692"/>
    </source>
</evidence>
<dbReference type="PANTHER" id="PTHR18945">
    <property type="entry name" value="NEUROTRANSMITTER GATED ION CHANNEL"/>
    <property type="match status" value="1"/>
</dbReference>
<comment type="caution">
    <text evidence="11">Lacks conserved residue(s) required for the propagation of feature annotation.</text>
</comment>
<feature type="chain" id="PRO_5010979845" evidence="11">
    <location>
        <begin position="20"/>
        <end position="414"/>
    </location>
</feature>
<dbReference type="CDD" id="cd18991">
    <property type="entry name" value="LGIC_ECD_GlyR"/>
    <property type="match status" value="1"/>
</dbReference>
<evidence type="ECO:0000256" key="7">
    <source>
        <dbReference type="ARBA" id="ARBA00022989"/>
    </source>
</evidence>
<dbReference type="EMBL" id="KB095884">
    <property type="protein sequence ID" value="ESO10352.1"/>
    <property type="molecule type" value="Genomic_DNA"/>
</dbReference>
<dbReference type="InterPro" id="IPR006202">
    <property type="entry name" value="Neur_chan_lig-bd"/>
</dbReference>
<dbReference type="PRINTS" id="PR00252">
    <property type="entry name" value="NRIONCHANNEL"/>
</dbReference>
<keyword evidence="16" id="KW-1185">Reference proteome</keyword>
<dbReference type="InParanoid" id="T1EGJ2"/>
<dbReference type="Pfam" id="PF02932">
    <property type="entry name" value="Neur_chan_memb"/>
    <property type="match status" value="1"/>
</dbReference>
<sequence length="414" mass="46854">MMLVTTVYVFVIFVIVSDSKKFSKELPNFPGLYAMGYKYLTRKERESNGSRTKEELRPSAVMQKLLTGYVRTDPPSFSTTEVELGVYIISFYSVNEQTMDYSVSMYLRQKWQDPRLDAFSYMGNKSLRMGDKGWEKIWVPDTFLKNEKGASFHSVTVDNRLIEIRAPTTVWYVIKISATLSCPMTLENFPLDTQVCPMSFESFGYTATVMNFSEFKNQEFLETEKKVEMPQFSLIAASSKDCSSNYTSGIYPCLEIKFYLRRDLGYFIIQVYVPSVLIVILSWVSFWINVDASPARVSIGLLTVLTTTTMSSGARATLPRVSYIKAIDVWMIVCLVFVFTSLIEYAVVNVFARKVARPPKHFNNPPPLTPRLPPHHHIHHSGGCGCGNKGSCIMASRDSGNPIVTKCCIVSVFS</sequence>
<keyword evidence="7 11" id="KW-1133">Transmembrane helix</keyword>
<keyword evidence="5 11" id="KW-0812">Transmembrane</keyword>
<reference evidence="14 16" key="2">
    <citation type="journal article" date="2013" name="Nature">
        <title>Insights into bilaterian evolution from three spiralian genomes.</title>
        <authorList>
            <person name="Simakov O."/>
            <person name="Marletaz F."/>
            <person name="Cho S.J."/>
            <person name="Edsinger-Gonzales E."/>
            <person name="Havlak P."/>
            <person name="Hellsten U."/>
            <person name="Kuo D.H."/>
            <person name="Larsson T."/>
            <person name="Lv J."/>
            <person name="Arendt D."/>
            <person name="Savage R."/>
            <person name="Osoegawa K."/>
            <person name="de Jong P."/>
            <person name="Grimwood J."/>
            <person name="Chapman J.A."/>
            <person name="Shapiro H."/>
            <person name="Aerts A."/>
            <person name="Otillar R.P."/>
            <person name="Terry A.Y."/>
            <person name="Boore J.L."/>
            <person name="Grigoriev I.V."/>
            <person name="Lindberg D.R."/>
            <person name="Seaver E.C."/>
            <person name="Weisblat D.A."/>
            <person name="Putnam N.H."/>
            <person name="Rokhsar D.S."/>
        </authorList>
    </citation>
    <scope>NUCLEOTIDE SEQUENCE</scope>
</reference>
<keyword evidence="9 11" id="KW-0472">Membrane</keyword>
<evidence type="ECO:0000313" key="16">
    <source>
        <dbReference type="Proteomes" id="UP000015101"/>
    </source>
</evidence>
<comment type="similarity">
    <text evidence="11">Belongs to the ligand-gated ion channel (TC 1.A.9) family.</text>
</comment>
<evidence type="ECO:0000256" key="6">
    <source>
        <dbReference type="ARBA" id="ARBA00022729"/>
    </source>
</evidence>
<dbReference type="CTD" id="20195694"/>
<evidence type="ECO:0000313" key="15">
    <source>
        <dbReference type="EnsemblMetazoa" id="HelroP117001"/>
    </source>
</evidence>
<evidence type="ECO:0000256" key="11">
    <source>
        <dbReference type="RuleBase" id="RU000687"/>
    </source>
</evidence>
<dbReference type="EnsemblMetazoa" id="HelroT117001">
    <property type="protein sequence ID" value="HelroP117001"/>
    <property type="gene ID" value="HelroG117001"/>
</dbReference>
<dbReference type="OMA" id="DIWLVVC"/>
<accession>T1EGJ2</accession>
<evidence type="ECO:0000256" key="4">
    <source>
        <dbReference type="ARBA" id="ARBA00022475"/>
    </source>
</evidence>
<dbReference type="InterPro" id="IPR036734">
    <property type="entry name" value="Neur_chan_lig-bd_sf"/>
</dbReference>
<organism evidence="15 16">
    <name type="scientific">Helobdella robusta</name>
    <name type="common">Californian leech</name>
    <dbReference type="NCBI Taxonomy" id="6412"/>
    <lineage>
        <taxon>Eukaryota</taxon>
        <taxon>Metazoa</taxon>
        <taxon>Spiralia</taxon>
        <taxon>Lophotrochozoa</taxon>
        <taxon>Annelida</taxon>
        <taxon>Clitellata</taxon>
        <taxon>Hirudinea</taxon>
        <taxon>Rhynchobdellida</taxon>
        <taxon>Glossiphoniidae</taxon>
        <taxon>Helobdella</taxon>
    </lineage>
</organism>
<dbReference type="Proteomes" id="UP000015101">
    <property type="component" value="Unassembled WGS sequence"/>
</dbReference>
<feature type="domain" description="Neurotransmitter-gated ion-channel transmembrane" evidence="13">
    <location>
        <begin position="271"/>
        <end position="354"/>
    </location>
</feature>
<keyword evidence="8 11" id="KW-0406">Ion transport</keyword>
<dbReference type="SUPFAM" id="SSF90112">
    <property type="entry name" value="Neurotransmitter-gated ion-channel transmembrane pore"/>
    <property type="match status" value="1"/>
</dbReference>
<evidence type="ECO:0000256" key="2">
    <source>
        <dbReference type="ARBA" id="ARBA00004236"/>
    </source>
</evidence>
<evidence type="ECO:0000259" key="13">
    <source>
        <dbReference type="Pfam" id="PF02932"/>
    </source>
</evidence>
<dbReference type="STRING" id="6412.T1EGJ2"/>
<dbReference type="CDD" id="cd19049">
    <property type="entry name" value="LGIC_TM_anion"/>
    <property type="match status" value="1"/>
</dbReference>
<dbReference type="InterPro" id="IPR006201">
    <property type="entry name" value="Neur_channel"/>
</dbReference>
<dbReference type="HOGENOM" id="CLU_010920_3_1_1"/>
<feature type="transmembrane region" description="Helical" evidence="11">
    <location>
        <begin position="330"/>
        <end position="352"/>
    </location>
</feature>
<protein>
    <submittedName>
        <fullName evidence="14 15">Uncharacterized protein</fullName>
    </submittedName>
</protein>
<proteinExistence type="inferred from homology"/>
<dbReference type="PROSITE" id="PS00236">
    <property type="entry name" value="NEUROTR_ION_CHANNEL"/>
    <property type="match status" value="1"/>
</dbReference>
<name>T1EGJ2_HELRO</name>
<dbReference type="InterPro" id="IPR006028">
    <property type="entry name" value="GABAA/Glycine_rcpt"/>
</dbReference>
<dbReference type="FunFam" id="1.20.58.390:FF:000123">
    <property type="entry name" value="Uncharacterized protein"/>
    <property type="match status" value="1"/>
</dbReference>
<dbReference type="AlphaFoldDB" id="T1EGJ2"/>
<evidence type="ECO:0000256" key="8">
    <source>
        <dbReference type="ARBA" id="ARBA00023065"/>
    </source>
</evidence>
<feature type="signal peptide" evidence="11">
    <location>
        <begin position="1"/>
        <end position="19"/>
    </location>
</feature>
<dbReference type="OrthoDB" id="407674at2759"/>
<dbReference type="InterPro" id="IPR038050">
    <property type="entry name" value="Neuro_actylchol_rec"/>
</dbReference>
<dbReference type="Gene3D" id="1.20.58.390">
    <property type="entry name" value="Neurotransmitter-gated ion-channel transmembrane domain"/>
    <property type="match status" value="1"/>
</dbReference>
<dbReference type="EMBL" id="AMQM01008963">
    <property type="status" value="NOT_ANNOTATED_CDS"/>
    <property type="molecule type" value="Genomic_DNA"/>
</dbReference>
<dbReference type="Pfam" id="PF02931">
    <property type="entry name" value="Neur_chan_LBD"/>
    <property type="match status" value="1"/>
</dbReference>
<dbReference type="Gene3D" id="2.70.170.10">
    <property type="entry name" value="Neurotransmitter-gated ion-channel ligand-binding domain"/>
    <property type="match status" value="1"/>
</dbReference>
<dbReference type="KEGG" id="hro:HELRODRAFT_117001"/>
<keyword evidence="4" id="KW-1003">Cell membrane</keyword>
<reference evidence="15" key="3">
    <citation type="submission" date="2015-06" db="UniProtKB">
        <authorList>
            <consortium name="EnsemblMetazoa"/>
        </authorList>
    </citation>
    <scope>IDENTIFICATION</scope>
</reference>
<dbReference type="InterPro" id="IPR006029">
    <property type="entry name" value="Neurotrans-gated_channel_TM"/>
</dbReference>
<dbReference type="GO" id="GO:0005886">
    <property type="term" value="C:plasma membrane"/>
    <property type="evidence" value="ECO:0007669"/>
    <property type="project" value="UniProtKB-SubCell"/>
</dbReference>
<dbReference type="GO" id="GO:1902476">
    <property type="term" value="P:chloride transmembrane transport"/>
    <property type="evidence" value="ECO:0000318"/>
    <property type="project" value="GO_Central"/>
</dbReference>
<evidence type="ECO:0000259" key="12">
    <source>
        <dbReference type="Pfam" id="PF02931"/>
    </source>
</evidence>
<evidence type="ECO:0000256" key="1">
    <source>
        <dbReference type="ARBA" id="ARBA00004141"/>
    </source>
</evidence>
<dbReference type="FunFam" id="2.70.170.10:FF:000089">
    <property type="entry name" value="Uncharacterized protein"/>
    <property type="match status" value="1"/>
</dbReference>
<dbReference type="GeneID" id="20195694"/>
<keyword evidence="6 11" id="KW-0732">Signal</keyword>
<dbReference type="InterPro" id="IPR018000">
    <property type="entry name" value="Neurotransmitter_ion_chnl_CS"/>
</dbReference>
<gene>
    <name evidence="15" type="primary">20195694</name>
    <name evidence="14" type="ORF">HELRODRAFT_117001</name>
</gene>
<keyword evidence="3 11" id="KW-0813">Transport</keyword>
<keyword evidence="10 11" id="KW-0407">Ion channel</keyword>
<evidence type="ECO:0000256" key="9">
    <source>
        <dbReference type="ARBA" id="ARBA00023136"/>
    </source>
</evidence>
<dbReference type="GO" id="GO:0005231">
    <property type="term" value="F:excitatory extracellular ligand-gated monoatomic ion channel activity"/>
    <property type="evidence" value="ECO:0000318"/>
    <property type="project" value="GO_Central"/>
</dbReference>